<dbReference type="EMBL" id="LKEU01000036">
    <property type="protein sequence ID" value="OFV69849.1"/>
    <property type="molecule type" value="Genomic_DNA"/>
</dbReference>
<evidence type="ECO:0000313" key="2">
    <source>
        <dbReference type="Proteomes" id="UP000176244"/>
    </source>
</evidence>
<gene>
    <name evidence="1" type="ORF">ACWI_27380</name>
</gene>
<dbReference type="AlphaFoldDB" id="A0A1F2PEM2"/>
<comment type="caution">
    <text evidence="1">The sequence shown here is derived from an EMBL/GenBank/DDBJ whole genome shotgun (WGS) entry which is preliminary data.</text>
</comment>
<organism evidence="1 2">
    <name type="scientific">Acetobacterium wieringae</name>
    <dbReference type="NCBI Taxonomy" id="52694"/>
    <lineage>
        <taxon>Bacteria</taxon>
        <taxon>Bacillati</taxon>
        <taxon>Bacillota</taxon>
        <taxon>Clostridia</taxon>
        <taxon>Eubacteriales</taxon>
        <taxon>Eubacteriaceae</taxon>
        <taxon>Acetobacterium</taxon>
    </lineage>
</organism>
<dbReference type="RefSeq" id="WP_070372006.1">
    <property type="nucleotide sequence ID" value="NZ_LKEU01000036.1"/>
</dbReference>
<dbReference type="OrthoDB" id="3193769at2"/>
<accession>A0A1F2PEM2</accession>
<dbReference type="Proteomes" id="UP000176244">
    <property type="component" value="Unassembled WGS sequence"/>
</dbReference>
<sequence>MVNYREILRLNSLNYTQRQIAASVHSSRNTIREVLEVAAKAGIEWPLDEAATNEVLLATFYPGWNCQ</sequence>
<proteinExistence type="predicted"/>
<evidence type="ECO:0008006" key="3">
    <source>
        <dbReference type="Google" id="ProtNLM"/>
    </source>
</evidence>
<reference evidence="1 2" key="1">
    <citation type="submission" date="2015-09" db="EMBL/GenBank/DDBJ databases">
        <title>Genome sequence of Acetobacterium wieringae DSM 1911.</title>
        <authorList>
            <person name="Poehlein A."/>
            <person name="Bengelsdorf F.R."/>
            <person name="Schiel-Bengelsdorf B."/>
            <person name="Duerre P."/>
            <person name="Daniel R."/>
        </authorList>
    </citation>
    <scope>NUCLEOTIDE SEQUENCE [LARGE SCALE GENOMIC DNA]</scope>
    <source>
        <strain evidence="1 2">DSM 1911</strain>
    </source>
</reference>
<evidence type="ECO:0000313" key="1">
    <source>
        <dbReference type="EMBL" id="OFV69849.1"/>
    </source>
</evidence>
<protein>
    <recommendedName>
        <fullName evidence="3">HTH IS408-type domain-containing protein</fullName>
    </recommendedName>
</protein>
<name>A0A1F2PEM2_9FIRM</name>